<organism evidence="2 3">
    <name type="scientific">Bombardia bombarda</name>
    <dbReference type="NCBI Taxonomy" id="252184"/>
    <lineage>
        <taxon>Eukaryota</taxon>
        <taxon>Fungi</taxon>
        <taxon>Dikarya</taxon>
        <taxon>Ascomycota</taxon>
        <taxon>Pezizomycotina</taxon>
        <taxon>Sordariomycetes</taxon>
        <taxon>Sordariomycetidae</taxon>
        <taxon>Sordariales</taxon>
        <taxon>Lasiosphaeriaceae</taxon>
        <taxon>Bombardia</taxon>
    </lineage>
</organism>
<accession>A0AA39X7Z9</accession>
<dbReference type="EMBL" id="JAULSR010000002">
    <property type="protein sequence ID" value="KAK0628425.1"/>
    <property type="molecule type" value="Genomic_DNA"/>
</dbReference>
<protein>
    <submittedName>
        <fullName evidence="2">Uncharacterized protein</fullName>
    </submittedName>
</protein>
<evidence type="ECO:0000256" key="1">
    <source>
        <dbReference type="SAM" id="MobiDB-lite"/>
    </source>
</evidence>
<proteinExistence type="predicted"/>
<feature type="region of interest" description="Disordered" evidence="1">
    <location>
        <begin position="234"/>
        <end position="260"/>
    </location>
</feature>
<reference evidence="2" key="1">
    <citation type="submission" date="2023-06" db="EMBL/GenBank/DDBJ databases">
        <title>Genome-scale phylogeny and comparative genomics of the fungal order Sordariales.</title>
        <authorList>
            <consortium name="Lawrence Berkeley National Laboratory"/>
            <person name="Hensen N."/>
            <person name="Bonometti L."/>
            <person name="Westerberg I."/>
            <person name="Brannstrom I.O."/>
            <person name="Guillou S."/>
            <person name="Cros-Aarteil S."/>
            <person name="Calhoun S."/>
            <person name="Haridas S."/>
            <person name="Kuo A."/>
            <person name="Mondo S."/>
            <person name="Pangilinan J."/>
            <person name="Riley R."/>
            <person name="LaButti K."/>
            <person name="Andreopoulos B."/>
            <person name="Lipzen A."/>
            <person name="Chen C."/>
            <person name="Yanf M."/>
            <person name="Daum C."/>
            <person name="Ng V."/>
            <person name="Clum A."/>
            <person name="Steindorff A."/>
            <person name="Ohm R."/>
            <person name="Martin F."/>
            <person name="Silar P."/>
            <person name="Natvig D."/>
            <person name="Lalanne C."/>
            <person name="Gautier V."/>
            <person name="Ament-velasquez S.L."/>
            <person name="Kruys A."/>
            <person name="Hutchinson M.I."/>
            <person name="Powell A.J."/>
            <person name="Barry K."/>
            <person name="Miller A.N."/>
            <person name="Grigoriev I.V."/>
            <person name="Debuchy R."/>
            <person name="Gladieux P."/>
            <person name="Thoren M.H."/>
            <person name="Johannesson H."/>
        </authorList>
    </citation>
    <scope>NUCLEOTIDE SEQUENCE</scope>
    <source>
        <strain evidence="2">SMH3391-2</strain>
    </source>
</reference>
<sequence length="531" mass="58248">MNSSEETLQTVQKILGPYIRPREEVAHIRRVLALHLSSCLKDGSATAPLALAESSDVQPSSSSRGLQRDYLEALSANTKASKEYRAVCQKINQPQEERPVNAGPTHDRLQDHLATISLQRKQDKLQAVGKHLDLLRQKPAASEHSKPLPDVPAEVFSAVTLDKTTASTHLKGLVDQLEKHMFRTKLLLRREEQLLEQARARFSSTNETVSESTKFEALNTTRTELINWIETELGKASGDDGHSGDGNGNGSSHGKAHRSLAEKSRFIDEQLVSIREKYARYLEARKGLLQLVSQQPTPIIKPPTVVDNESLQITSAPVPPAPFTHLLSPYVEQLFAVSHEQKGLIAQKSHLNNAIARQLKDNCQVLDHLAEESQLIPGHPMPGGAAGRNKPMAFGEAMAAASSSSGNMSSSTSRARPWVFAADSAKISTLETVAEKIEEGQIALEGSMRTIGEIEMLLGGYQSTAKNIENEEEVAGDDDIWLVEGQSARRKSIGSRKHISRKEDDDKNPCGDVWDMLDGNLGLLRSETDLP</sequence>
<evidence type="ECO:0000313" key="3">
    <source>
        <dbReference type="Proteomes" id="UP001174934"/>
    </source>
</evidence>
<dbReference type="Proteomes" id="UP001174934">
    <property type="component" value="Unassembled WGS sequence"/>
</dbReference>
<evidence type="ECO:0000313" key="2">
    <source>
        <dbReference type="EMBL" id="KAK0628425.1"/>
    </source>
</evidence>
<name>A0AA39X7Z9_9PEZI</name>
<dbReference type="AlphaFoldDB" id="A0AA39X7Z9"/>
<comment type="caution">
    <text evidence="2">The sequence shown here is derived from an EMBL/GenBank/DDBJ whole genome shotgun (WGS) entry which is preliminary data.</text>
</comment>
<gene>
    <name evidence="2" type="ORF">B0T17DRAFT_588544</name>
</gene>
<keyword evidence="3" id="KW-1185">Reference proteome</keyword>